<evidence type="ECO:0000313" key="3">
    <source>
        <dbReference type="EMBL" id="CAB4546506.1"/>
    </source>
</evidence>
<feature type="transmembrane region" description="Helical" evidence="2">
    <location>
        <begin position="36"/>
        <end position="56"/>
    </location>
</feature>
<gene>
    <name evidence="3" type="ORF">UFOPK1493_00720</name>
</gene>
<keyword evidence="2" id="KW-0472">Membrane</keyword>
<organism evidence="3">
    <name type="scientific">freshwater metagenome</name>
    <dbReference type="NCBI Taxonomy" id="449393"/>
    <lineage>
        <taxon>unclassified sequences</taxon>
        <taxon>metagenomes</taxon>
        <taxon>ecological metagenomes</taxon>
    </lineage>
</organism>
<evidence type="ECO:0000256" key="1">
    <source>
        <dbReference type="SAM" id="MobiDB-lite"/>
    </source>
</evidence>
<feature type="region of interest" description="Disordered" evidence="1">
    <location>
        <begin position="1"/>
        <end position="31"/>
    </location>
</feature>
<accession>A0A6J6C5M1</accession>
<feature type="compositionally biased region" description="Pro residues" evidence="1">
    <location>
        <begin position="14"/>
        <end position="27"/>
    </location>
</feature>
<reference evidence="3" key="1">
    <citation type="submission" date="2020-05" db="EMBL/GenBank/DDBJ databases">
        <authorList>
            <person name="Chiriac C."/>
            <person name="Salcher M."/>
            <person name="Ghai R."/>
            <person name="Kavagutti S V."/>
        </authorList>
    </citation>
    <scope>NUCLEOTIDE SEQUENCE</scope>
</reference>
<dbReference type="EMBL" id="CAEZSR010000016">
    <property type="protein sequence ID" value="CAB4546506.1"/>
    <property type="molecule type" value="Genomic_DNA"/>
</dbReference>
<keyword evidence="2" id="KW-0812">Transmembrane</keyword>
<sequence>MRTDTPAPTDAGGTPPPGQDPRTPGAPRPKRSTATIAVRSVLAVVVLLIVAMWVYAFGFAERQGLYVVEDEAWSERAQGICEVYEQRRLELTDVDEGYIPDPTNEQMLQRADIVDQATDLLQAELDEVFEVLPASARDQELVLEYRRWFEVLISDRRAYTERLRNLELGPYLETKIDGGPVTNLLVDFTTANRMKRCAPPGELGGNR</sequence>
<proteinExistence type="predicted"/>
<keyword evidence="2" id="KW-1133">Transmembrane helix</keyword>
<evidence type="ECO:0000256" key="2">
    <source>
        <dbReference type="SAM" id="Phobius"/>
    </source>
</evidence>
<feature type="compositionally biased region" description="Low complexity" evidence="1">
    <location>
        <begin position="1"/>
        <end position="13"/>
    </location>
</feature>
<dbReference type="AlphaFoldDB" id="A0A6J6C5M1"/>
<protein>
    <submittedName>
        <fullName evidence="3">Unannotated protein</fullName>
    </submittedName>
</protein>
<name>A0A6J6C5M1_9ZZZZ</name>